<gene>
    <name evidence="9" type="ORF">CC86DRAFT_438561</name>
</gene>
<dbReference type="Gene3D" id="1.10.630.10">
    <property type="entry name" value="Cytochrome P450"/>
    <property type="match status" value="1"/>
</dbReference>
<dbReference type="InterPro" id="IPR002401">
    <property type="entry name" value="Cyt_P450_E_grp-I"/>
</dbReference>
<keyword evidence="8" id="KW-0472">Membrane</keyword>
<dbReference type="AlphaFoldDB" id="A0A6A7A396"/>
<comment type="similarity">
    <text evidence="2 7">Belongs to the cytochrome P450 family.</text>
</comment>
<dbReference type="GO" id="GO:0016705">
    <property type="term" value="F:oxidoreductase activity, acting on paired donors, with incorporation or reduction of molecular oxygen"/>
    <property type="evidence" value="ECO:0007669"/>
    <property type="project" value="InterPro"/>
</dbReference>
<dbReference type="PANTHER" id="PTHR24305">
    <property type="entry name" value="CYTOCHROME P450"/>
    <property type="match status" value="1"/>
</dbReference>
<dbReference type="SUPFAM" id="SSF48264">
    <property type="entry name" value="Cytochrome P450"/>
    <property type="match status" value="1"/>
</dbReference>
<keyword evidence="5 6" id="KW-0408">Iron</keyword>
<dbReference type="PRINTS" id="PR00385">
    <property type="entry name" value="P450"/>
</dbReference>
<dbReference type="OrthoDB" id="1470350at2759"/>
<comment type="cofactor">
    <cofactor evidence="1 6">
        <name>heme</name>
        <dbReference type="ChEBI" id="CHEBI:30413"/>
    </cofactor>
</comment>
<dbReference type="GO" id="GO:0020037">
    <property type="term" value="F:heme binding"/>
    <property type="evidence" value="ECO:0007669"/>
    <property type="project" value="InterPro"/>
</dbReference>
<keyword evidence="7" id="KW-0560">Oxidoreductase</keyword>
<feature type="binding site" description="axial binding residue" evidence="6">
    <location>
        <position position="441"/>
    </location>
    <ligand>
        <name>heme</name>
        <dbReference type="ChEBI" id="CHEBI:30413"/>
    </ligand>
    <ligandPart>
        <name>Fe</name>
        <dbReference type="ChEBI" id="CHEBI:18248"/>
    </ligandPart>
</feature>
<evidence type="ECO:0000256" key="3">
    <source>
        <dbReference type="ARBA" id="ARBA00022617"/>
    </source>
</evidence>
<organism evidence="9 10">
    <name type="scientific">Ophiobolus disseminans</name>
    <dbReference type="NCBI Taxonomy" id="1469910"/>
    <lineage>
        <taxon>Eukaryota</taxon>
        <taxon>Fungi</taxon>
        <taxon>Dikarya</taxon>
        <taxon>Ascomycota</taxon>
        <taxon>Pezizomycotina</taxon>
        <taxon>Dothideomycetes</taxon>
        <taxon>Pleosporomycetidae</taxon>
        <taxon>Pleosporales</taxon>
        <taxon>Pleosporineae</taxon>
        <taxon>Phaeosphaeriaceae</taxon>
        <taxon>Ophiobolus</taxon>
    </lineage>
</organism>
<sequence>MFSDSTIDASQDNVQHTLKSALMSIQVFGVLYGASYLVYNHFFHPLRRFPGPRLWALSRIPWCYHQYCGQLHIQLLRLHVQYGHTVRVAPTELSYTDPNAWNDIYSHRKDEMPKDPIFRLHTPTGAQNILVADRQTHTRQRRLLSHAFSESALREQEPILQLYAKKLLDRLSVQSKRGPVDMVAWLTFASFDLIGHMSFGENFGCLDAGTYAPFVRSITDMASELTVTQMAKYWGLDGIRQFLMPKGQRRKHIGTAMETVSRRITNGSEHRDFLHYILRANDDKGMSPQEIHVNAFSLSIAGSESTATALSGILFLILSHPPVYMRLVSEIRAAHASEEDVTLASTHGLTYMDAVINEALRIYPPVAITLPRIVPYGGAEIAGAFVPAGTTVGVNHYSTYHSPSNFEDPERFAPERWLDDSKSLLSNGEALRPFSHGPRSCLGKNIARAEMRLLLAKLLVRFDWTLEEEREGWIENQRVRGFWVKGSLWCRLAERVT</sequence>
<dbReference type="InterPro" id="IPR050121">
    <property type="entry name" value="Cytochrome_P450_monoxygenase"/>
</dbReference>
<dbReference type="Proteomes" id="UP000799424">
    <property type="component" value="Unassembled WGS sequence"/>
</dbReference>
<dbReference type="PANTHER" id="PTHR24305:SF210">
    <property type="entry name" value="CYTOCHROME P450 MONOOXYGENASE ASQL-RELATED"/>
    <property type="match status" value="1"/>
</dbReference>
<dbReference type="GO" id="GO:0004497">
    <property type="term" value="F:monooxygenase activity"/>
    <property type="evidence" value="ECO:0007669"/>
    <property type="project" value="UniProtKB-KW"/>
</dbReference>
<keyword evidence="3 6" id="KW-0349">Heme</keyword>
<keyword evidence="7 9" id="KW-0503">Monooxygenase</keyword>
<keyword evidence="8" id="KW-0812">Transmembrane</keyword>
<evidence type="ECO:0000256" key="1">
    <source>
        <dbReference type="ARBA" id="ARBA00001971"/>
    </source>
</evidence>
<evidence type="ECO:0000256" key="7">
    <source>
        <dbReference type="RuleBase" id="RU000461"/>
    </source>
</evidence>
<evidence type="ECO:0000256" key="2">
    <source>
        <dbReference type="ARBA" id="ARBA00010617"/>
    </source>
</evidence>
<dbReference type="InterPro" id="IPR036396">
    <property type="entry name" value="Cyt_P450_sf"/>
</dbReference>
<dbReference type="EMBL" id="MU006223">
    <property type="protein sequence ID" value="KAF2827792.1"/>
    <property type="molecule type" value="Genomic_DNA"/>
</dbReference>
<keyword evidence="8" id="KW-1133">Transmembrane helix</keyword>
<evidence type="ECO:0000313" key="9">
    <source>
        <dbReference type="EMBL" id="KAF2827792.1"/>
    </source>
</evidence>
<dbReference type="PRINTS" id="PR00463">
    <property type="entry name" value="EP450I"/>
</dbReference>
<dbReference type="InterPro" id="IPR017972">
    <property type="entry name" value="Cyt_P450_CS"/>
</dbReference>
<dbReference type="Pfam" id="PF00067">
    <property type="entry name" value="p450"/>
    <property type="match status" value="1"/>
</dbReference>
<dbReference type="PROSITE" id="PS00086">
    <property type="entry name" value="CYTOCHROME_P450"/>
    <property type="match status" value="1"/>
</dbReference>
<proteinExistence type="inferred from homology"/>
<evidence type="ECO:0000256" key="4">
    <source>
        <dbReference type="ARBA" id="ARBA00022723"/>
    </source>
</evidence>
<dbReference type="CDD" id="cd11058">
    <property type="entry name" value="CYP60B-like"/>
    <property type="match status" value="1"/>
</dbReference>
<accession>A0A6A7A396</accession>
<feature type="transmembrane region" description="Helical" evidence="8">
    <location>
        <begin position="20"/>
        <end position="39"/>
    </location>
</feature>
<reference evidence="9" key="1">
    <citation type="journal article" date="2020" name="Stud. Mycol.">
        <title>101 Dothideomycetes genomes: a test case for predicting lifestyles and emergence of pathogens.</title>
        <authorList>
            <person name="Haridas S."/>
            <person name="Albert R."/>
            <person name="Binder M."/>
            <person name="Bloem J."/>
            <person name="Labutti K."/>
            <person name="Salamov A."/>
            <person name="Andreopoulos B."/>
            <person name="Baker S."/>
            <person name="Barry K."/>
            <person name="Bills G."/>
            <person name="Bluhm B."/>
            <person name="Cannon C."/>
            <person name="Castanera R."/>
            <person name="Culley D."/>
            <person name="Daum C."/>
            <person name="Ezra D."/>
            <person name="Gonzalez J."/>
            <person name="Henrissat B."/>
            <person name="Kuo A."/>
            <person name="Liang C."/>
            <person name="Lipzen A."/>
            <person name="Lutzoni F."/>
            <person name="Magnuson J."/>
            <person name="Mondo S."/>
            <person name="Nolan M."/>
            <person name="Ohm R."/>
            <person name="Pangilinan J."/>
            <person name="Park H.-J."/>
            <person name="Ramirez L."/>
            <person name="Alfaro M."/>
            <person name="Sun H."/>
            <person name="Tritt A."/>
            <person name="Yoshinaga Y."/>
            <person name="Zwiers L.-H."/>
            <person name="Turgeon B."/>
            <person name="Goodwin S."/>
            <person name="Spatafora J."/>
            <person name="Crous P."/>
            <person name="Grigoriev I."/>
        </authorList>
    </citation>
    <scope>NUCLEOTIDE SEQUENCE</scope>
    <source>
        <strain evidence="9">CBS 113818</strain>
    </source>
</reference>
<evidence type="ECO:0000313" key="10">
    <source>
        <dbReference type="Proteomes" id="UP000799424"/>
    </source>
</evidence>
<keyword evidence="4 6" id="KW-0479">Metal-binding</keyword>
<keyword evidence="10" id="KW-1185">Reference proteome</keyword>
<dbReference type="InterPro" id="IPR001128">
    <property type="entry name" value="Cyt_P450"/>
</dbReference>
<evidence type="ECO:0000256" key="8">
    <source>
        <dbReference type="SAM" id="Phobius"/>
    </source>
</evidence>
<evidence type="ECO:0000256" key="6">
    <source>
        <dbReference type="PIRSR" id="PIRSR602401-1"/>
    </source>
</evidence>
<name>A0A6A7A396_9PLEO</name>
<protein>
    <submittedName>
        <fullName evidence="9">Monooxygenase</fullName>
    </submittedName>
</protein>
<dbReference type="GO" id="GO:0005506">
    <property type="term" value="F:iron ion binding"/>
    <property type="evidence" value="ECO:0007669"/>
    <property type="project" value="InterPro"/>
</dbReference>
<evidence type="ECO:0000256" key="5">
    <source>
        <dbReference type="ARBA" id="ARBA00023004"/>
    </source>
</evidence>